<dbReference type="SMART" id="SM00028">
    <property type="entry name" value="TPR"/>
    <property type="match status" value="5"/>
</dbReference>
<dbReference type="Gene3D" id="1.25.40.10">
    <property type="entry name" value="Tetratricopeptide repeat domain"/>
    <property type="match status" value="1"/>
</dbReference>
<keyword evidence="1" id="KW-0677">Repeat</keyword>
<feature type="repeat" description="TPR" evidence="3">
    <location>
        <begin position="37"/>
        <end position="70"/>
    </location>
</feature>
<dbReference type="Proteomes" id="UP001595528">
    <property type="component" value="Unassembled WGS sequence"/>
</dbReference>
<evidence type="ECO:0000313" key="4">
    <source>
        <dbReference type="EMBL" id="MFC3229392.1"/>
    </source>
</evidence>
<dbReference type="PANTHER" id="PTHR45586">
    <property type="entry name" value="TPR REPEAT-CONTAINING PROTEIN PA4667"/>
    <property type="match status" value="1"/>
</dbReference>
<evidence type="ECO:0000256" key="1">
    <source>
        <dbReference type="ARBA" id="ARBA00022737"/>
    </source>
</evidence>
<keyword evidence="5" id="KW-1185">Reference proteome</keyword>
<dbReference type="SUPFAM" id="SSF48452">
    <property type="entry name" value="TPR-like"/>
    <property type="match status" value="2"/>
</dbReference>
<dbReference type="PROSITE" id="PS50005">
    <property type="entry name" value="TPR"/>
    <property type="match status" value="2"/>
</dbReference>
<dbReference type="PANTHER" id="PTHR45586:SF14">
    <property type="entry name" value="TETRATRICOPEPTIDE TPR_2 REPEAT PROTEIN"/>
    <property type="match status" value="1"/>
</dbReference>
<reference evidence="5" key="1">
    <citation type="journal article" date="2019" name="Int. J. Syst. Evol. Microbiol.">
        <title>The Global Catalogue of Microorganisms (GCM) 10K type strain sequencing project: providing services to taxonomists for standard genome sequencing and annotation.</title>
        <authorList>
            <consortium name="The Broad Institute Genomics Platform"/>
            <consortium name="The Broad Institute Genome Sequencing Center for Infectious Disease"/>
            <person name="Wu L."/>
            <person name="Ma J."/>
        </authorList>
    </citation>
    <scope>NUCLEOTIDE SEQUENCE [LARGE SCALE GENOMIC DNA]</scope>
    <source>
        <strain evidence="5">KCTC 42964</strain>
    </source>
</reference>
<dbReference type="EMBL" id="JBHRTR010000031">
    <property type="protein sequence ID" value="MFC3229392.1"/>
    <property type="molecule type" value="Genomic_DNA"/>
</dbReference>
<comment type="caution">
    <text evidence="4">The sequence shown here is derived from an EMBL/GenBank/DDBJ whole genome shotgun (WGS) entry which is preliminary data.</text>
</comment>
<keyword evidence="2 3" id="KW-0802">TPR repeat</keyword>
<protein>
    <submittedName>
        <fullName evidence="4">Tetratricopeptide repeat protein</fullName>
    </submittedName>
</protein>
<dbReference type="SUPFAM" id="SSF53756">
    <property type="entry name" value="UDP-Glycosyltransferase/glycogen phosphorylase"/>
    <property type="match status" value="1"/>
</dbReference>
<proteinExistence type="predicted"/>
<dbReference type="InterPro" id="IPR011990">
    <property type="entry name" value="TPR-like_helical_dom_sf"/>
</dbReference>
<organism evidence="4 5">
    <name type="scientific">Marinibaculum pumilum</name>
    <dbReference type="NCBI Taxonomy" id="1766165"/>
    <lineage>
        <taxon>Bacteria</taxon>
        <taxon>Pseudomonadati</taxon>
        <taxon>Pseudomonadota</taxon>
        <taxon>Alphaproteobacteria</taxon>
        <taxon>Rhodospirillales</taxon>
        <taxon>Rhodospirillaceae</taxon>
        <taxon>Marinibaculum</taxon>
    </lineage>
</organism>
<evidence type="ECO:0000313" key="5">
    <source>
        <dbReference type="Proteomes" id="UP001595528"/>
    </source>
</evidence>
<accession>A0ABV7L447</accession>
<feature type="repeat" description="TPR" evidence="3">
    <location>
        <begin position="139"/>
        <end position="172"/>
    </location>
</feature>
<dbReference type="Gene3D" id="3.40.50.2000">
    <property type="entry name" value="Glycogen Phosphorylase B"/>
    <property type="match status" value="1"/>
</dbReference>
<name>A0ABV7L447_9PROT</name>
<dbReference type="InterPro" id="IPR051012">
    <property type="entry name" value="CellSynth/LPSAsmb/PSIAsmb"/>
</dbReference>
<evidence type="ECO:0000256" key="2">
    <source>
        <dbReference type="ARBA" id="ARBA00022803"/>
    </source>
</evidence>
<dbReference type="Pfam" id="PF13432">
    <property type="entry name" value="TPR_16"/>
    <property type="match status" value="2"/>
</dbReference>
<sequence length="540" mass="58780">MAKSELAEARSHMAEGRWPEAIRALTAAAGGEGPDSREALLLLSQVFRRLGRPEQAVQALEMILSRDPSDAEAKFQLANIASEMGAGDGAERLYRELLQAVPDSLPVRNNLANLLRGLHRPEEALQVMDAAMGQGRDSADAMSTYGLCAMECGDLDGARQAFERALRLDPGHGQARANLGELLLLTGEIAAGLAELEAARRQLDSPAQVDVNLAYARFLEGEYRAGWEAFESRFDAAAPTERPPRPFTQRRWRGEKVAGAVLVWGEQGVGDEIVFASMIPDAMRRAERIVLECEPRLAPLFARSFPAVDVVPRSDPPAPRLQAPDIAAQIPLASLGGIFRNRREDFPADTAGTAAGAYLHADPDLRRGLRARYRQLGEGPLVGLSWRSVNARAGPAKSMALTDLSELLAVRPATFVNLQYGDVETEVADLRQRTGIRIIQDSAVDQMRDMDAFAAQVAALDLVITVSNTAAHVAGALGRPTWAMVPAGPGLRWYWGRSGVACPWYGSLRLYRQPMPGRWHGLLAEMTAAFRDWQPPSVDD</sequence>
<evidence type="ECO:0000256" key="3">
    <source>
        <dbReference type="PROSITE-ProRule" id="PRU00339"/>
    </source>
</evidence>
<dbReference type="InterPro" id="IPR019734">
    <property type="entry name" value="TPR_rpt"/>
</dbReference>
<gene>
    <name evidence="4" type="ORF">ACFOGJ_19250</name>
</gene>
<dbReference type="RefSeq" id="WP_379903538.1">
    <property type="nucleotide sequence ID" value="NZ_JBHRTR010000031.1"/>
</dbReference>